<dbReference type="InterPro" id="IPR000326">
    <property type="entry name" value="PAP2/HPO"/>
</dbReference>
<keyword evidence="4" id="KW-1185">Reference proteome</keyword>
<dbReference type="SMART" id="SM00014">
    <property type="entry name" value="acidPPc"/>
    <property type="match status" value="1"/>
</dbReference>
<dbReference type="GeneID" id="105058850"/>
<dbReference type="InterPro" id="IPR036938">
    <property type="entry name" value="PAP2/HPO_sf"/>
</dbReference>
<evidence type="ECO:0000256" key="2">
    <source>
        <dbReference type="SAM" id="Phobius"/>
    </source>
</evidence>
<evidence type="ECO:0000313" key="5">
    <source>
        <dbReference type="RefSeq" id="XP_010940208.2"/>
    </source>
</evidence>
<evidence type="ECO:0000259" key="3">
    <source>
        <dbReference type="SMART" id="SM00014"/>
    </source>
</evidence>
<keyword evidence="2" id="KW-1133">Transmembrane helix</keyword>
<keyword evidence="2" id="KW-0472">Membrane</keyword>
<dbReference type="Proteomes" id="UP000504607">
    <property type="component" value="Chromosome 15"/>
</dbReference>
<dbReference type="Gene3D" id="1.20.144.10">
    <property type="entry name" value="Phosphatidic acid phosphatase type 2/haloperoxidase"/>
    <property type="match status" value="1"/>
</dbReference>
<dbReference type="KEGG" id="egu:105058850"/>
<name>A0A6I9SBB9_ELAGV</name>
<reference evidence="5" key="1">
    <citation type="submission" date="2025-08" db="UniProtKB">
        <authorList>
            <consortium name="RefSeq"/>
        </authorList>
    </citation>
    <scope>IDENTIFICATION</scope>
</reference>
<feature type="transmembrane region" description="Helical" evidence="2">
    <location>
        <begin position="235"/>
        <end position="261"/>
    </location>
</feature>
<dbReference type="GO" id="GO:0047874">
    <property type="term" value="F:dolichyldiphosphatase activity"/>
    <property type="evidence" value="ECO:0007669"/>
    <property type="project" value="TreeGrafter"/>
</dbReference>
<feature type="transmembrane region" description="Helical" evidence="2">
    <location>
        <begin position="175"/>
        <end position="193"/>
    </location>
</feature>
<keyword evidence="2" id="KW-0812">Transmembrane</keyword>
<sequence length="265" mass="29299">MQSPALHPPLIKTLMPIWSHRLPALKNPILMQGIRSKSHLDVRLRISKSPGMMELAGADAFKSRNGVEGGGVGEIPGNRPLRFQSSINRMSKWLVAGVFGLIVLWKHDAPAMWAAMGSVINAWLSVSLKWMLNHPRPDSALRSDPGMPSSHAQSIFYSAFVAVLSLVNWLGINLLTVTVGIVTLTTAGYLSWLRVSQQLHTVGQVLVGAVVGSTCSITWLWMWHSFVLKAFISSILVRILVVLSSVTFCMAFLLYVALYWLRDKQ</sequence>
<protein>
    <submittedName>
        <fullName evidence="5">Lipid phosphate phosphatase epsilon 1, chloroplastic-like</fullName>
    </submittedName>
</protein>
<dbReference type="Pfam" id="PF01569">
    <property type="entry name" value="PAP2"/>
    <property type="match status" value="1"/>
</dbReference>
<dbReference type="PANTHER" id="PTHR11247">
    <property type="entry name" value="PALMITOYL-PROTEIN THIOESTERASE/DOLICHYLDIPHOSPHATASE 1"/>
    <property type="match status" value="1"/>
</dbReference>
<dbReference type="SUPFAM" id="SSF48317">
    <property type="entry name" value="Acid phosphatase/Vanadium-dependent haloperoxidase"/>
    <property type="match status" value="1"/>
</dbReference>
<feature type="transmembrane region" description="Helical" evidence="2">
    <location>
        <begin position="205"/>
        <end position="223"/>
    </location>
</feature>
<dbReference type="FunCoup" id="A0A6I9SBB9">
    <property type="interactions" value="893"/>
</dbReference>
<dbReference type="PANTHER" id="PTHR11247:SF40">
    <property type="entry name" value="LIPID PHOSPHATE PHOSPHATASE EPSILON 1, CHLOROPLASTIC"/>
    <property type="match status" value="1"/>
</dbReference>
<dbReference type="AlphaFoldDB" id="A0A6I9SBB9"/>
<evidence type="ECO:0000256" key="1">
    <source>
        <dbReference type="ARBA" id="ARBA00022801"/>
    </source>
</evidence>
<gene>
    <name evidence="5" type="primary">LOC105058850</name>
</gene>
<dbReference type="GO" id="GO:0006487">
    <property type="term" value="P:protein N-linked glycosylation"/>
    <property type="evidence" value="ECO:0007669"/>
    <property type="project" value="TreeGrafter"/>
</dbReference>
<organism evidence="4 5">
    <name type="scientific">Elaeis guineensis var. tenera</name>
    <name type="common">Oil palm</name>
    <dbReference type="NCBI Taxonomy" id="51953"/>
    <lineage>
        <taxon>Eukaryota</taxon>
        <taxon>Viridiplantae</taxon>
        <taxon>Streptophyta</taxon>
        <taxon>Embryophyta</taxon>
        <taxon>Tracheophyta</taxon>
        <taxon>Spermatophyta</taxon>
        <taxon>Magnoliopsida</taxon>
        <taxon>Liliopsida</taxon>
        <taxon>Arecaceae</taxon>
        <taxon>Arecoideae</taxon>
        <taxon>Cocoseae</taxon>
        <taxon>Elaeidinae</taxon>
        <taxon>Elaeis</taxon>
    </lineage>
</organism>
<evidence type="ECO:0000313" key="4">
    <source>
        <dbReference type="Proteomes" id="UP000504607"/>
    </source>
</evidence>
<dbReference type="RefSeq" id="XP_010940208.2">
    <property type="nucleotide sequence ID" value="XM_010941906.2"/>
</dbReference>
<accession>A0A6I9SBB9</accession>
<proteinExistence type="predicted"/>
<dbReference type="OrthoDB" id="302705at2759"/>
<dbReference type="GO" id="GO:0005789">
    <property type="term" value="C:endoplasmic reticulum membrane"/>
    <property type="evidence" value="ECO:0007669"/>
    <property type="project" value="TreeGrafter"/>
</dbReference>
<feature type="domain" description="Phosphatidic acid phosphatase type 2/haloperoxidase" evidence="3">
    <location>
        <begin position="111"/>
        <end position="220"/>
    </location>
</feature>
<keyword evidence="1" id="KW-0378">Hydrolase</keyword>
<dbReference type="GO" id="GO:0008610">
    <property type="term" value="P:lipid biosynthetic process"/>
    <property type="evidence" value="ECO:0007669"/>
    <property type="project" value="TreeGrafter"/>
</dbReference>
<dbReference type="InParanoid" id="A0A6I9SBB9"/>